<protein>
    <submittedName>
        <fullName evidence="1">Uncharacterized protein</fullName>
    </submittedName>
</protein>
<reference evidence="1" key="1">
    <citation type="journal article" date="2023" name="Nat. Microbiol.">
        <title>Babesia duncani multi-omics identifies virulence factors and drug targets.</title>
        <authorList>
            <person name="Singh P."/>
            <person name="Lonardi S."/>
            <person name="Liang Q."/>
            <person name="Vydyam P."/>
            <person name="Khabirova E."/>
            <person name="Fang T."/>
            <person name="Gihaz S."/>
            <person name="Thekkiniath J."/>
            <person name="Munshi M."/>
            <person name="Abel S."/>
            <person name="Ciampossin L."/>
            <person name="Batugedara G."/>
            <person name="Gupta M."/>
            <person name="Lu X.M."/>
            <person name="Lenz T."/>
            <person name="Chakravarty S."/>
            <person name="Cornillot E."/>
            <person name="Hu Y."/>
            <person name="Ma W."/>
            <person name="Gonzalez L.M."/>
            <person name="Sanchez S."/>
            <person name="Estrada K."/>
            <person name="Sanchez-Flores A."/>
            <person name="Montero E."/>
            <person name="Harb O.S."/>
            <person name="Le Roch K.G."/>
            <person name="Mamoun C.B."/>
        </authorList>
    </citation>
    <scope>NUCLEOTIDE SEQUENCE</scope>
    <source>
        <strain evidence="1">WA1</strain>
    </source>
</reference>
<dbReference type="RefSeq" id="XP_067802132.1">
    <property type="nucleotide sequence ID" value="XM_067947981.1"/>
</dbReference>
<comment type="caution">
    <text evidence="1">The sequence shown here is derived from an EMBL/GenBank/DDBJ whole genome shotgun (WGS) entry which is preliminary data.</text>
</comment>
<dbReference type="GeneID" id="94337259"/>
<gene>
    <name evidence="1" type="ORF">BdWA1_002962</name>
</gene>
<evidence type="ECO:0000313" key="1">
    <source>
        <dbReference type="EMBL" id="KAK2195289.1"/>
    </source>
</evidence>
<sequence length="446" mass="51405">MSPTLTLYRIKAELPHNNDEDIVKRIEESQRRKIMQYMDPMSSANIRGVSERELIDTFGVPSTAENLRQREIAAEEDASEEPPDVPPTNKLPYFVNLERPDKPLGDLQFVQETSTNSVENEGITDDVPTTYTSHGSVITGPDSGDAKNVQAEFDEFVEKTRVIPHGNQNIQEDEESVDEASIALNNDAVDPLLPLMEASDSEDDDDEEYEKERKIPEKPPLWYYKREIKGLSPIDLEDGWSILPCGKIYKRLLRPTIFDSPDNKVPKPTSCVTFAFKILNAITGDLILESKDLEGDMLVSYMEELDESHQRCLASMEAGEQAEFVLHISEAELGESECEELENVEWLRYWFYLWEVHEPNERWWGLGPADAELYPKIDENNNLTKIERLDMQAEELKKNIEVGVFKRNIICRWNYQSIQHLHYGKMCFHKCHHRKRKRLLSISTAD</sequence>
<dbReference type="EMBL" id="JALLKP010000004">
    <property type="protein sequence ID" value="KAK2195289.1"/>
    <property type="molecule type" value="Genomic_DNA"/>
</dbReference>
<accession>A0AAD9PIF4</accession>
<proteinExistence type="predicted"/>
<keyword evidence="2" id="KW-1185">Reference proteome</keyword>
<name>A0AAD9PIF4_9APIC</name>
<dbReference type="KEGG" id="bdw:94337259"/>
<dbReference type="Proteomes" id="UP001214638">
    <property type="component" value="Unassembled WGS sequence"/>
</dbReference>
<evidence type="ECO:0000313" key="2">
    <source>
        <dbReference type="Proteomes" id="UP001214638"/>
    </source>
</evidence>
<organism evidence="1 2">
    <name type="scientific">Babesia duncani</name>
    <dbReference type="NCBI Taxonomy" id="323732"/>
    <lineage>
        <taxon>Eukaryota</taxon>
        <taxon>Sar</taxon>
        <taxon>Alveolata</taxon>
        <taxon>Apicomplexa</taxon>
        <taxon>Aconoidasida</taxon>
        <taxon>Piroplasmida</taxon>
        <taxon>Babesiidae</taxon>
        <taxon>Babesia</taxon>
    </lineage>
</organism>
<dbReference type="AlphaFoldDB" id="A0AAD9PIF4"/>